<feature type="active site" description="For GATase activity" evidence="9">
    <location>
        <position position="26"/>
    </location>
</feature>
<dbReference type="Gene3D" id="3.40.50.620">
    <property type="entry name" value="HUPs"/>
    <property type="match status" value="2"/>
</dbReference>
<dbReference type="EMBL" id="LMTZ01000088">
    <property type="protein sequence ID" value="KST67357.1"/>
    <property type="molecule type" value="Genomic_DNA"/>
</dbReference>
<dbReference type="PROSITE" id="PS51278">
    <property type="entry name" value="GATASE_TYPE_2"/>
    <property type="match status" value="1"/>
</dbReference>
<dbReference type="OrthoDB" id="9763290at2"/>
<dbReference type="GO" id="GO:0005524">
    <property type="term" value="F:ATP binding"/>
    <property type="evidence" value="ECO:0007669"/>
    <property type="project" value="UniProtKB-KW"/>
</dbReference>
<evidence type="ECO:0000313" key="14">
    <source>
        <dbReference type="Proteomes" id="UP000053372"/>
    </source>
</evidence>
<dbReference type="Gene3D" id="3.60.20.10">
    <property type="entry name" value="Glutamine Phosphoribosylpyrophosphate, subunit 1, domain 1"/>
    <property type="match status" value="1"/>
</dbReference>
<comment type="caution">
    <text evidence="13">The sequence shown here is derived from an EMBL/GenBank/DDBJ whole genome shotgun (WGS) entry which is preliminary data.</text>
</comment>
<sequence>MKGKNLYRILEYTPKSSNNFAYLLMCGIVGIIDTNREEIPNSLIRVMQDVMLTRGPDGDGNFNEGSVAMGMRRLSIIDLEHGWQPLTSLNRQIVAFQNGEIYNYKILKTELEQYGFSFKTNSDTEVLAHGFAKWGMEKLLEKIDGMYAIAILDRRTRELHLARDRFGEKPLFYSCDRKGHFAYSSNMLSLAALPWVNNEIDPQSIDRYLAVHFVPGDRTIFKDIKRVLPGERLCISVDNPQPKAYRYYQISIDKQRRISDDELVQHLEEAVKSRLIADVPVGVFLSGGLDSSTVAAIAAKHSPQIDTFSMGFHSAQHDESTYAKQLSQVIGSKHHHFMFDEKSFAQLLPQVAAALDEPIGDQAMLPVYWLCKEARQHVKVVLSGEGADEVFAGYSYYGAFLSQKDWNLKSWKSNLKDLISPRDPMANSYQRLAHNPLPVTPSGFPLLSDAAEREKLLGGYGSHFEMDSWEEELIAWLNKSENPLQRATSADMVTWLPDDLLVKYDRMAMAHSLEGRAPFLQPQLVEIGLQLPERERMSKGTSKIALRRVAKRWLPKEIMQRRKQGFVLPMEDWLRQWFDSHGGINEYFSAVEFPGLDIDQIAQIVNTDFQQSISRGRLIFALILLIEWYRIFTEKLDSLRSKYANCI</sequence>
<evidence type="ECO:0000256" key="10">
    <source>
        <dbReference type="PIRSR" id="PIRSR001589-2"/>
    </source>
</evidence>
<comment type="catalytic activity">
    <reaction evidence="8">
        <text>L-aspartate + L-glutamine + ATP + H2O = L-asparagine + L-glutamate + AMP + diphosphate + H(+)</text>
        <dbReference type="Rhea" id="RHEA:12228"/>
        <dbReference type="ChEBI" id="CHEBI:15377"/>
        <dbReference type="ChEBI" id="CHEBI:15378"/>
        <dbReference type="ChEBI" id="CHEBI:29985"/>
        <dbReference type="ChEBI" id="CHEBI:29991"/>
        <dbReference type="ChEBI" id="CHEBI:30616"/>
        <dbReference type="ChEBI" id="CHEBI:33019"/>
        <dbReference type="ChEBI" id="CHEBI:58048"/>
        <dbReference type="ChEBI" id="CHEBI:58359"/>
        <dbReference type="ChEBI" id="CHEBI:456215"/>
        <dbReference type="EC" id="6.3.5.4"/>
    </reaction>
</comment>
<dbReference type="PIRSF" id="PIRSF001589">
    <property type="entry name" value="Asn_synthetase_glu-h"/>
    <property type="match status" value="1"/>
</dbReference>
<proteinExistence type="inferred from homology"/>
<keyword evidence="4 10" id="KW-0547">Nucleotide-binding</keyword>
<evidence type="ECO:0000256" key="6">
    <source>
        <dbReference type="ARBA" id="ARBA00022888"/>
    </source>
</evidence>
<name>A0A0V7ZRW5_9CYAN</name>
<dbReference type="InterPro" id="IPR014729">
    <property type="entry name" value="Rossmann-like_a/b/a_fold"/>
</dbReference>
<dbReference type="GO" id="GO:0005829">
    <property type="term" value="C:cytosol"/>
    <property type="evidence" value="ECO:0007669"/>
    <property type="project" value="TreeGrafter"/>
</dbReference>
<evidence type="ECO:0000256" key="2">
    <source>
        <dbReference type="ARBA" id="ARBA00005752"/>
    </source>
</evidence>
<dbReference type="Pfam" id="PF00733">
    <property type="entry name" value="Asn_synthase"/>
    <property type="match status" value="1"/>
</dbReference>
<comment type="similarity">
    <text evidence="2">Belongs to the asparagine synthetase family.</text>
</comment>
<evidence type="ECO:0000256" key="9">
    <source>
        <dbReference type="PIRSR" id="PIRSR001589-1"/>
    </source>
</evidence>
<evidence type="ECO:0000259" key="12">
    <source>
        <dbReference type="PROSITE" id="PS51278"/>
    </source>
</evidence>
<evidence type="ECO:0000313" key="13">
    <source>
        <dbReference type="EMBL" id="KST67357.1"/>
    </source>
</evidence>
<dbReference type="PANTHER" id="PTHR43284:SF1">
    <property type="entry name" value="ASPARAGINE SYNTHETASE"/>
    <property type="match status" value="1"/>
</dbReference>
<evidence type="ECO:0000256" key="5">
    <source>
        <dbReference type="ARBA" id="ARBA00022840"/>
    </source>
</evidence>
<feature type="domain" description="Glutamine amidotransferase type-2" evidence="12">
    <location>
        <begin position="26"/>
        <end position="238"/>
    </location>
</feature>
<comment type="pathway">
    <text evidence="1">Amino-acid biosynthesis; L-asparagine biosynthesis; L-asparagine from L-aspartate (L-Gln route): step 1/1.</text>
</comment>
<dbReference type="InterPro" id="IPR006426">
    <property type="entry name" value="Asn_synth_AEB"/>
</dbReference>
<keyword evidence="7 9" id="KW-0315">Glutamine amidotransferase</keyword>
<dbReference type="GO" id="GO:0006529">
    <property type="term" value="P:asparagine biosynthetic process"/>
    <property type="evidence" value="ECO:0007669"/>
    <property type="project" value="UniProtKB-KW"/>
</dbReference>
<dbReference type="NCBIfam" id="TIGR01536">
    <property type="entry name" value="asn_synth_AEB"/>
    <property type="match status" value="1"/>
</dbReference>
<evidence type="ECO:0000256" key="4">
    <source>
        <dbReference type="ARBA" id="ARBA00022741"/>
    </source>
</evidence>
<dbReference type="AlphaFoldDB" id="A0A0V7ZRW5"/>
<feature type="binding site" evidence="10">
    <location>
        <begin position="383"/>
        <end position="384"/>
    </location>
    <ligand>
        <name>ATP</name>
        <dbReference type="ChEBI" id="CHEBI:30616"/>
    </ligand>
</feature>
<dbReference type="Pfam" id="PF13537">
    <property type="entry name" value="GATase_7"/>
    <property type="match status" value="1"/>
</dbReference>
<gene>
    <name evidence="13" type="ORF">BC008_29620</name>
</gene>
<keyword evidence="5 10" id="KW-0067">ATP-binding</keyword>
<reference evidence="13 14" key="1">
    <citation type="journal article" date="2015" name="Genome Announc.">
        <title>Draft Genome of the Euendolithic (true boring) Cyanobacterium Mastigocoleus testarum strain BC008.</title>
        <authorList>
            <person name="Guida B.S."/>
            <person name="Garcia-Pichel F."/>
        </authorList>
    </citation>
    <scope>NUCLEOTIDE SEQUENCE [LARGE SCALE GENOMIC DNA]</scope>
    <source>
        <strain evidence="13 14">BC008</strain>
    </source>
</reference>
<feature type="binding site" evidence="10">
    <location>
        <position position="123"/>
    </location>
    <ligand>
        <name>L-glutamine</name>
        <dbReference type="ChEBI" id="CHEBI:58359"/>
    </ligand>
</feature>
<dbReference type="InterPro" id="IPR001962">
    <property type="entry name" value="Asn_synthase"/>
</dbReference>
<dbReference type="SUPFAM" id="SSF52402">
    <property type="entry name" value="Adenine nucleotide alpha hydrolases-like"/>
    <property type="match status" value="1"/>
</dbReference>
<evidence type="ECO:0000256" key="7">
    <source>
        <dbReference type="ARBA" id="ARBA00022962"/>
    </source>
</evidence>
<evidence type="ECO:0000256" key="3">
    <source>
        <dbReference type="ARBA" id="ARBA00012737"/>
    </source>
</evidence>
<dbReference type="CDD" id="cd01991">
    <property type="entry name" value="Asn_synthase_B_C"/>
    <property type="match status" value="1"/>
</dbReference>
<organism evidence="13 14">
    <name type="scientific">Mastigocoleus testarum BC008</name>
    <dbReference type="NCBI Taxonomy" id="371196"/>
    <lineage>
        <taxon>Bacteria</taxon>
        <taxon>Bacillati</taxon>
        <taxon>Cyanobacteriota</taxon>
        <taxon>Cyanophyceae</taxon>
        <taxon>Nostocales</taxon>
        <taxon>Hapalosiphonaceae</taxon>
        <taxon>Mastigocoleus</taxon>
    </lineage>
</organism>
<dbReference type="SUPFAM" id="SSF56235">
    <property type="entry name" value="N-terminal nucleophile aminohydrolases (Ntn hydrolases)"/>
    <property type="match status" value="1"/>
</dbReference>
<dbReference type="GO" id="GO:0004066">
    <property type="term" value="F:asparagine synthase (glutamine-hydrolyzing) activity"/>
    <property type="evidence" value="ECO:0007669"/>
    <property type="project" value="UniProtKB-EC"/>
</dbReference>
<keyword evidence="9" id="KW-0028">Amino-acid biosynthesis</keyword>
<keyword evidence="6 9" id="KW-0061">Asparagine biosynthesis</keyword>
<protein>
    <recommendedName>
        <fullName evidence="3">asparagine synthase (glutamine-hydrolyzing)</fullName>
        <ecNumber evidence="3">6.3.5.4</ecNumber>
    </recommendedName>
</protein>
<dbReference type="InterPro" id="IPR029055">
    <property type="entry name" value="Ntn_hydrolases_N"/>
</dbReference>
<dbReference type="InterPro" id="IPR017932">
    <property type="entry name" value="GATase_2_dom"/>
</dbReference>
<dbReference type="EC" id="6.3.5.4" evidence="3"/>
<dbReference type="Proteomes" id="UP000053372">
    <property type="component" value="Unassembled WGS sequence"/>
</dbReference>
<evidence type="ECO:0000256" key="1">
    <source>
        <dbReference type="ARBA" id="ARBA00005187"/>
    </source>
</evidence>
<accession>A0A0V7ZRW5</accession>
<dbReference type="InterPro" id="IPR033738">
    <property type="entry name" value="AsnB_N"/>
</dbReference>
<keyword evidence="14" id="KW-1185">Reference proteome</keyword>
<dbReference type="CDD" id="cd00712">
    <property type="entry name" value="AsnB"/>
    <property type="match status" value="1"/>
</dbReference>
<feature type="site" description="Important for beta-aspartyl-AMP intermediate formation" evidence="11">
    <location>
        <position position="385"/>
    </location>
</feature>
<evidence type="ECO:0000256" key="8">
    <source>
        <dbReference type="ARBA" id="ARBA00048741"/>
    </source>
</evidence>
<dbReference type="PANTHER" id="PTHR43284">
    <property type="entry name" value="ASPARAGINE SYNTHETASE (GLUTAMINE-HYDROLYZING)"/>
    <property type="match status" value="1"/>
</dbReference>
<evidence type="ECO:0000256" key="11">
    <source>
        <dbReference type="PIRSR" id="PIRSR001589-3"/>
    </source>
</evidence>
<dbReference type="InterPro" id="IPR051786">
    <property type="entry name" value="ASN_synthetase/amidase"/>
</dbReference>